<dbReference type="RefSeq" id="NP_817711.1">
    <property type="nucleotide sequence ID" value="NC_004683.1"/>
</dbReference>
<keyword evidence="2" id="KW-0812">Transmembrane</keyword>
<feature type="region of interest" description="Disordered" evidence="1">
    <location>
        <begin position="1"/>
        <end position="40"/>
    </location>
</feature>
<feature type="transmembrane region" description="Helical" evidence="2">
    <location>
        <begin position="101"/>
        <end position="124"/>
    </location>
</feature>
<reference evidence="3 4" key="1">
    <citation type="journal article" date="2003" name="Cell">
        <title>Origins of highly mosaic mycobacteriophage genomes.</title>
        <authorList>
            <person name="Pedulla M.L."/>
            <person name="Ford M.E."/>
            <person name="Houtz J.M."/>
            <person name="Karthikeyan T."/>
            <person name="Wadsworth C."/>
            <person name="Lewis J.A."/>
            <person name="Jacobs-Sera D."/>
            <person name="Falbo J."/>
            <person name="Gross J."/>
            <person name="Pannunzio N.R."/>
            <person name="Brucker W."/>
            <person name="Kumar V."/>
            <person name="Kandasamy J."/>
            <person name="Keenan L."/>
            <person name="Bardarov S."/>
            <person name="Kriakov J."/>
            <person name="Lawrence J.G."/>
            <person name="Jacobs W.R. Jr."/>
            <person name="Hendrix R.W."/>
            <person name="Hatfull G.F."/>
        </authorList>
    </citation>
    <scope>NUCLEOTIDE SEQUENCE</scope>
</reference>
<dbReference type="KEGG" id="vg:1259336"/>
<accession>Q854W4</accession>
<evidence type="ECO:0000256" key="2">
    <source>
        <dbReference type="SAM" id="Phobius"/>
    </source>
</evidence>
<keyword evidence="2" id="KW-0472">Membrane</keyword>
<organism evidence="3 4">
    <name type="scientific">Mycobacterium phage Che9c</name>
    <dbReference type="NCBI Taxonomy" id="2907832"/>
    <lineage>
        <taxon>Viruses</taxon>
        <taxon>Duplodnaviria</taxon>
        <taxon>Heunggongvirae</taxon>
        <taxon>Uroviricota</taxon>
        <taxon>Caudoviricetes</taxon>
        <taxon>Chenonavirus</taxon>
        <taxon>Chenonavirus Che9c</taxon>
    </lineage>
</organism>
<proteinExistence type="predicted"/>
<keyword evidence="2" id="KW-1133">Transmembrane helix</keyword>
<sequence>MTAPASPGGANVSPEEVDQLYENPKELEQSEDSPRSPAQIALSADMPGGNLLNGLVNAAPFSEFLHYKALANCNHKTDQGRVRKYSEEHPKLTKFCTIADLIFRVLVCILTLAAVGSVLAGVIIKTFYL</sequence>
<name>Q854W4_9CAUD</name>
<feature type="compositionally biased region" description="Basic and acidic residues" evidence="1">
    <location>
        <begin position="23"/>
        <end position="34"/>
    </location>
</feature>
<gene>
    <name evidence="3" type="primary">33</name>
    <name evidence="3" type="ORF">PBI_CHE9C_33</name>
</gene>
<dbReference type="EMBL" id="AY129333">
    <property type="protein sequence ID" value="AAN12594.1"/>
    <property type="molecule type" value="Genomic_DNA"/>
</dbReference>
<protein>
    <submittedName>
        <fullName evidence="3">Uncharacterized protein</fullName>
    </submittedName>
</protein>
<dbReference type="Proteomes" id="UP000000967">
    <property type="component" value="Segment"/>
</dbReference>
<evidence type="ECO:0000313" key="3">
    <source>
        <dbReference type="EMBL" id="AAN12594.1"/>
    </source>
</evidence>
<evidence type="ECO:0000256" key="1">
    <source>
        <dbReference type="SAM" id="MobiDB-lite"/>
    </source>
</evidence>
<keyword evidence="4" id="KW-1185">Reference proteome</keyword>
<evidence type="ECO:0000313" key="4">
    <source>
        <dbReference type="Proteomes" id="UP000000967"/>
    </source>
</evidence>